<feature type="region of interest" description="Disordered" evidence="1">
    <location>
        <begin position="152"/>
        <end position="175"/>
    </location>
</feature>
<feature type="region of interest" description="Disordered" evidence="1">
    <location>
        <begin position="55"/>
        <end position="79"/>
    </location>
</feature>
<evidence type="ECO:0000313" key="3">
    <source>
        <dbReference type="Proteomes" id="UP000324800"/>
    </source>
</evidence>
<evidence type="ECO:0000256" key="1">
    <source>
        <dbReference type="SAM" id="MobiDB-lite"/>
    </source>
</evidence>
<comment type="caution">
    <text evidence="2">The sequence shown here is derived from an EMBL/GenBank/DDBJ whole genome shotgun (WGS) entry which is preliminary data.</text>
</comment>
<feature type="compositionally biased region" description="Polar residues" evidence="1">
    <location>
        <begin position="153"/>
        <end position="166"/>
    </location>
</feature>
<evidence type="ECO:0000313" key="2">
    <source>
        <dbReference type="EMBL" id="KAA6402824.1"/>
    </source>
</evidence>
<protein>
    <submittedName>
        <fullName evidence="2">Uncharacterized protein</fullName>
    </submittedName>
</protein>
<sequence>MPLQSYPVQSISRPNQISSTFDPGNDSITGTSLQTYQQNSQNSLSLLHTFPHQTTPQINNTGINSATQQPSPQSISRSPFSSYSAIAAAQSAAQSTSGVGLGTPSPITSPATTAPRNSLGLNIDSGVTQRPPYIPLNQIIAQTGPLPLHHQNPMGNSHLNNLSKLQATGKRKKQI</sequence>
<feature type="compositionally biased region" description="Polar residues" evidence="1">
    <location>
        <begin position="55"/>
        <end position="67"/>
    </location>
</feature>
<proteinExistence type="predicted"/>
<name>A0A5J4X6M5_9EUKA</name>
<reference evidence="2 3" key="1">
    <citation type="submission" date="2019-03" db="EMBL/GenBank/DDBJ databases">
        <title>Single cell metagenomics reveals metabolic interactions within the superorganism composed of flagellate Streblomastix strix and complex community of Bacteroidetes bacteria on its surface.</title>
        <authorList>
            <person name="Treitli S.C."/>
            <person name="Kolisko M."/>
            <person name="Husnik F."/>
            <person name="Keeling P."/>
            <person name="Hampl V."/>
        </authorList>
    </citation>
    <scope>NUCLEOTIDE SEQUENCE [LARGE SCALE GENOMIC DNA]</scope>
    <source>
        <strain evidence="2">ST1C</strain>
    </source>
</reference>
<dbReference type="EMBL" id="SNRW01000179">
    <property type="protein sequence ID" value="KAA6402824.1"/>
    <property type="molecule type" value="Genomic_DNA"/>
</dbReference>
<feature type="compositionally biased region" description="Low complexity" evidence="1">
    <location>
        <begin position="68"/>
        <end position="79"/>
    </location>
</feature>
<organism evidence="2 3">
    <name type="scientific">Streblomastix strix</name>
    <dbReference type="NCBI Taxonomy" id="222440"/>
    <lineage>
        <taxon>Eukaryota</taxon>
        <taxon>Metamonada</taxon>
        <taxon>Preaxostyla</taxon>
        <taxon>Oxymonadida</taxon>
        <taxon>Streblomastigidae</taxon>
        <taxon>Streblomastix</taxon>
    </lineage>
</organism>
<dbReference type="AlphaFoldDB" id="A0A5J4X6M5"/>
<feature type="region of interest" description="Disordered" evidence="1">
    <location>
        <begin position="1"/>
        <end position="40"/>
    </location>
</feature>
<gene>
    <name evidence="2" type="ORF">EZS28_001652</name>
</gene>
<dbReference type="Proteomes" id="UP000324800">
    <property type="component" value="Unassembled WGS sequence"/>
</dbReference>
<accession>A0A5J4X6M5</accession>